<proteinExistence type="predicted"/>
<comment type="caution">
    <text evidence="1">The sequence shown here is derived from an EMBL/GenBank/DDBJ whole genome shotgun (WGS) entry which is preliminary data.</text>
</comment>
<evidence type="ECO:0000313" key="2">
    <source>
        <dbReference type="Proteomes" id="UP000295658"/>
    </source>
</evidence>
<keyword evidence="2" id="KW-1185">Reference proteome</keyword>
<reference evidence="1 2" key="1">
    <citation type="submission" date="2019-03" db="EMBL/GenBank/DDBJ databases">
        <title>Genomic Encyclopedia of Type Strains, Phase IV (KMG-IV): sequencing the most valuable type-strain genomes for metagenomic binning, comparative biology and taxonomic classification.</title>
        <authorList>
            <person name="Goeker M."/>
        </authorList>
    </citation>
    <scope>NUCLEOTIDE SEQUENCE [LARGE SCALE GENOMIC DNA]</scope>
    <source>
        <strain evidence="1 2">DSM 24979</strain>
    </source>
</reference>
<protein>
    <submittedName>
        <fullName evidence="1">Uncharacterized protein</fullName>
    </submittedName>
</protein>
<accession>A0A4R1QK47</accession>
<dbReference type="EMBL" id="SLUL01000012">
    <property type="protein sequence ID" value="TCL47316.1"/>
    <property type="molecule type" value="Genomic_DNA"/>
</dbReference>
<sequence length="52" mass="6006">MVNERDEQQLIRANRLGAKEDIIHISEIDDGHDLRDAAQIGEKQMSSPNYRQ</sequence>
<organism evidence="1 2">
    <name type="scientific">Thermolongibacillus altinsuensis</name>
    <dbReference type="NCBI Taxonomy" id="575256"/>
    <lineage>
        <taxon>Bacteria</taxon>
        <taxon>Bacillati</taxon>
        <taxon>Bacillota</taxon>
        <taxon>Bacilli</taxon>
        <taxon>Bacillales</taxon>
        <taxon>Anoxybacillaceae</taxon>
        <taxon>Thermolongibacillus</taxon>
    </lineage>
</organism>
<gene>
    <name evidence="1" type="ORF">EDD69_11226</name>
</gene>
<evidence type="ECO:0000313" key="1">
    <source>
        <dbReference type="EMBL" id="TCL47316.1"/>
    </source>
</evidence>
<dbReference type="RefSeq" id="WP_165871774.1">
    <property type="nucleotide sequence ID" value="NZ_BSVG01000005.1"/>
</dbReference>
<name>A0A4R1QK47_9BACL</name>
<dbReference type="AlphaFoldDB" id="A0A4R1QK47"/>
<dbReference type="Proteomes" id="UP000295658">
    <property type="component" value="Unassembled WGS sequence"/>
</dbReference>